<sequence>MAKTKERKNITIVFSKKYNYCSFRLNELTGKGRGESEIKFAWKRMKLAAKANVSASAHKRAQTATGGGEKPPSSSAEDLEVMAIAPQDFIITYNDYDSDTMIPPVPEQVPSVPVQPSPVPVPTPGISSELDPQILIVEEPGKNMIFLVTINHRNISVQQAILDSNAIMKKRQMEMMKEEHELKKTLLKLKIKKIQLELSLLEGKRT</sequence>
<proteinExistence type="predicted"/>
<organism evidence="2 3">
    <name type="scientific">Plutella xylostella</name>
    <name type="common">Diamondback moth</name>
    <name type="synonym">Plutella maculipennis</name>
    <dbReference type="NCBI Taxonomy" id="51655"/>
    <lineage>
        <taxon>Eukaryota</taxon>
        <taxon>Metazoa</taxon>
        <taxon>Ecdysozoa</taxon>
        <taxon>Arthropoda</taxon>
        <taxon>Hexapoda</taxon>
        <taxon>Insecta</taxon>
        <taxon>Pterygota</taxon>
        <taxon>Neoptera</taxon>
        <taxon>Endopterygota</taxon>
        <taxon>Lepidoptera</taxon>
        <taxon>Glossata</taxon>
        <taxon>Ditrysia</taxon>
        <taxon>Yponomeutoidea</taxon>
        <taxon>Plutellidae</taxon>
        <taxon>Plutella</taxon>
    </lineage>
</organism>
<keyword evidence="3" id="KW-1185">Reference proteome</keyword>
<accession>A0ABQ7QIP5</accession>
<dbReference type="Proteomes" id="UP000823941">
    <property type="component" value="Chromosome 14"/>
</dbReference>
<feature type="region of interest" description="Disordered" evidence="1">
    <location>
        <begin position="57"/>
        <end position="77"/>
    </location>
</feature>
<evidence type="ECO:0000313" key="2">
    <source>
        <dbReference type="EMBL" id="KAG7305061.1"/>
    </source>
</evidence>
<gene>
    <name evidence="2" type="ORF">JYU34_010518</name>
</gene>
<protein>
    <submittedName>
        <fullName evidence="2">Uncharacterized protein</fullName>
    </submittedName>
</protein>
<name>A0ABQ7QIP5_PLUXY</name>
<comment type="caution">
    <text evidence="2">The sequence shown here is derived from an EMBL/GenBank/DDBJ whole genome shotgun (WGS) entry which is preliminary data.</text>
</comment>
<reference evidence="2 3" key="1">
    <citation type="submission" date="2021-06" db="EMBL/GenBank/DDBJ databases">
        <title>A haploid diamondback moth (Plutella xylostella L.) genome assembly resolves 31 chromosomes and identifies a diamide resistance mutation.</title>
        <authorList>
            <person name="Ward C.M."/>
            <person name="Perry K.D."/>
            <person name="Baker G."/>
            <person name="Powis K."/>
            <person name="Heckel D.G."/>
            <person name="Baxter S.W."/>
        </authorList>
    </citation>
    <scope>NUCLEOTIDE SEQUENCE [LARGE SCALE GENOMIC DNA]</scope>
    <source>
        <strain evidence="2 3">LV</strain>
        <tissue evidence="2">Single pupa</tissue>
    </source>
</reference>
<evidence type="ECO:0000256" key="1">
    <source>
        <dbReference type="SAM" id="MobiDB-lite"/>
    </source>
</evidence>
<evidence type="ECO:0000313" key="3">
    <source>
        <dbReference type="Proteomes" id="UP000823941"/>
    </source>
</evidence>
<dbReference type="EMBL" id="JAHIBW010000014">
    <property type="protein sequence ID" value="KAG7305061.1"/>
    <property type="molecule type" value="Genomic_DNA"/>
</dbReference>